<evidence type="ECO:0000259" key="8">
    <source>
        <dbReference type="Pfam" id="PF13515"/>
    </source>
</evidence>
<dbReference type="Proteomes" id="UP001062901">
    <property type="component" value="Unassembled WGS sequence"/>
</dbReference>
<feature type="transmembrane region" description="Helical" evidence="7">
    <location>
        <begin position="403"/>
        <end position="421"/>
    </location>
</feature>
<comment type="similarity">
    <text evidence="6">Belongs to the YccS/YhfK family.</text>
</comment>
<keyword evidence="10" id="KW-1185">Reference proteome</keyword>
<feature type="domain" description="Integral membrane bound transporter" evidence="8">
    <location>
        <begin position="366"/>
        <end position="496"/>
    </location>
</feature>
<feature type="transmembrane region" description="Helical" evidence="7">
    <location>
        <begin position="165"/>
        <end position="185"/>
    </location>
</feature>
<keyword evidence="5 7" id="KW-0472">Membrane</keyword>
<reference evidence="9" key="1">
    <citation type="submission" date="2013-04" db="EMBL/GenBank/DDBJ databases">
        <title>The genome sequencing project of 58 acetic acid bacteria.</title>
        <authorList>
            <person name="Okamoto-Kainuma A."/>
            <person name="Ishikawa M."/>
            <person name="Umino S."/>
            <person name="Koizumi Y."/>
            <person name="Shiwa Y."/>
            <person name="Yoshikawa H."/>
            <person name="Matsutani M."/>
            <person name="Matsushita K."/>
        </authorList>
    </citation>
    <scope>NUCLEOTIDE SEQUENCE</scope>
    <source>
        <strain evidence="9">DSM 15669</strain>
    </source>
</reference>
<keyword evidence="4 7" id="KW-1133">Transmembrane helix</keyword>
<gene>
    <name evidence="9" type="ORF">AA15669_0297</name>
</gene>
<proteinExistence type="inferred from homology"/>
<evidence type="ECO:0000313" key="10">
    <source>
        <dbReference type="Proteomes" id="UP001062901"/>
    </source>
</evidence>
<sequence>MLKYSMAQPVIKPIIQPAYLSWGRARRLITRPTPGRLGFTLRMTVAALFGILIGETWQLPAMDLIPIIVAGVWQEDRMTNFVVGKTVIIFFTFSSLLTLFGAILRVNNYFMTLFINLALSFLFLFLGSASKLKMIGIVCGIILSYLLITLDSVSNGDKIARFVLYSWWDIMIAALIIIVFGLLVSPSPRTLLMERISYRLHLAARLMRSPTDRKLNEEVHDILHQGTSSMLTNVALATKEKLWSPHDLNCLRQSAIHSFGLLTLTDNMARHHTTTHQEEKEKLAQLLDDMAHCFDEDAYPRHITPPSIDHPILGKMCAMIARFSDPSEETLPPSPPPPKFFLPDAFTNIDHIHFALKGTLAVLISIVTYKALNWPGIHTCIITCFVVSLPTIGEVRVKQNLRIIGSLIGCSLAILGIILILQHLTNIAQLLLMIGCVLIFGGWIKYGDPRISYAGLQIMLAFFLSDLTHFTPATDITVPRDRVIGILIGLLISYVVYTHFWPKSAAHTLDDNLKKIKNLLHGEHTASTELEKIVLASRAQELIGATEQSLFHATLEPQPFNPSQQKRVFYRTQLLQATTLMEDLLSFPYPKDQTPTALHHFLNEQPQTK</sequence>
<keyword evidence="3 7" id="KW-0812">Transmembrane</keyword>
<evidence type="ECO:0000256" key="5">
    <source>
        <dbReference type="ARBA" id="ARBA00023136"/>
    </source>
</evidence>
<organism evidence="9 10">
    <name type="scientific">Saccharibacter floricola DSM 15669</name>
    <dbReference type="NCBI Taxonomy" id="1123227"/>
    <lineage>
        <taxon>Bacteria</taxon>
        <taxon>Pseudomonadati</taxon>
        <taxon>Pseudomonadota</taxon>
        <taxon>Alphaproteobacteria</taxon>
        <taxon>Acetobacterales</taxon>
        <taxon>Acetobacteraceae</taxon>
        <taxon>Saccharibacter</taxon>
    </lineage>
</organism>
<feature type="transmembrane region" description="Helical" evidence="7">
    <location>
        <begin position="134"/>
        <end position="153"/>
    </location>
</feature>
<evidence type="ECO:0000256" key="1">
    <source>
        <dbReference type="ARBA" id="ARBA00004651"/>
    </source>
</evidence>
<feature type="transmembrane region" description="Helical" evidence="7">
    <location>
        <begin position="45"/>
        <end position="70"/>
    </location>
</feature>
<feature type="transmembrane region" description="Helical" evidence="7">
    <location>
        <begin position="109"/>
        <end position="127"/>
    </location>
</feature>
<dbReference type="PANTHER" id="PTHR30509">
    <property type="entry name" value="P-HYDROXYBENZOIC ACID EFFLUX PUMP SUBUNIT-RELATED"/>
    <property type="match status" value="1"/>
</dbReference>
<dbReference type="PANTHER" id="PTHR30509:SF9">
    <property type="entry name" value="MULTIDRUG RESISTANCE PROTEIN MDTO"/>
    <property type="match status" value="1"/>
</dbReference>
<evidence type="ECO:0000256" key="2">
    <source>
        <dbReference type="ARBA" id="ARBA00022475"/>
    </source>
</evidence>
<evidence type="ECO:0000256" key="4">
    <source>
        <dbReference type="ARBA" id="ARBA00022989"/>
    </source>
</evidence>
<dbReference type="EMBL" id="BAQD01000003">
    <property type="protein sequence ID" value="GBQ05089.1"/>
    <property type="molecule type" value="Genomic_DNA"/>
</dbReference>
<dbReference type="Pfam" id="PF13515">
    <property type="entry name" value="FUSC_2"/>
    <property type="match status" value="1"/>
</dbReference>
<feature type="transmembrane region" description="Helical" evidence="7">
    <location>
        <begin position="483"/>
        <end position="501"/>
    </location>
</feature>
<dbReference type="InterPro" id="IPR049453">
    <property type="entry name" value="Memb_transporter_dom"/>
</dbReference>
<evidence type="ECO:0000313" key="9">
    <source>
        <dbReference type="EMBL" id="GBQ05089.1"/>
    </source>
</evidence>
<feature type="transmembrane region" description="Helical" evidence="7">
    <location>
        <begin position="82"/>
        <end position="103"/>
    </location>
</feature>
<evidence type="ECO:0000256" key="6">
    <source>
        <dbReference type="ARBA" id="ARBA00043993"/>
    </source>
</evidence>
<accession>A0ABQ0NWH4</accession>
<evidence type="ECO:0000256" key="3">
    <source>
        <dbReference type="ARBA" id="ARBA00022692"/>
    </source>
</evidence>
<keyword evidence="2" id="KW-1003">Cell membrane</keyword>
<name>A0ABQ0NWH4_9PROT</name>
<comment type="subcellular location">
    <subcellularLocation>
        <location evidence="1">Cell membrane</location>
        <topology evidence="1">Multi-pass membrane protein</topology>
    </subcellularLocation>
</comment>
<feature type="transmembrane region" description="Helical" evidence="7">
    <location>
        <begin position="451"/>
        <end position="471"/>
    </location>
</feature>
<protein>
    <submittedName>
        <fullName evidence="9">Transmembrane protein</fullName>
    </submittedName>
</protein>
<evidence type="ECO:0000256" key="7">
    <source>
        <dbReference type="SAM" id="Phobius"/>
    </source>
</evidence>
<feature type="transmembrane region" description="Helical" evidence="7">
    <location>
        <begin position="427"/>
        <end position="444"/>
    </location>
</feature>
<comment type="caution">
    <text evidence="9">The sequence shown here is derived from an EMBL/GenBank/DDBJ whole genome shotgun (WGS) entry which is preliminary data.</text>
</comment>